<dbReference type="Proteomes" id="UP000248806">
    <property type="component" value="Unassembled WGS sequence"/>
</dbReference>
<dbReference type="SUPFAM" id="SSF53335">
    <property type="entry name" value="S-adenosyl-L-methionine-dependent methyltransferases"/>
    <property type="match status" value="1"/>
</dbReference>
<dbReference type="InterPro" id="IPR029063">
    <property type="entry name" value="SAM-dependent_MTases_sf"/>
</dbReference>
<accession>A0A326TU93</accession>
<dbReference type="EMBL" id="QKUF01000045">
    <property type="protein sequence ID" value="PZW19527.1"/>
    <property type="molecule type" value="Genomic_DNA"/>
</dbReference>
<reference evidence="2 3" key="1">
    <citation type="submission" date="2018-06" db="EMBL/GenBank/DDBJ databases">
        <title>Genomic Encyclopedia of Archaeal and Bacterial Type Strains, Phase II (KMG-II): from individual species to whole genera.</title>
        <authorList>
            <person name="Goeker M."/>
        </authorList>
    </citation>
    <scope>NUCLEOTIDE SEQUENCE [LARGE SCALE GENOMIC DNA]</scope>
    <source>
        <strain evidence="2 3">ATCC BAA-1881</strain>
    </source>
</reference>
<keyword evidence="3" id="KW-1185">Reference proteome</keyword>
<dbReference type="CDD" id="cd02440">
    <property type="entry name" value="AdoMet_MTases"/>
    <property type="match status" value="1"/>
</dbReference>
<dbReference type="Pfam" id="PF08241">
    <property type="entry name" value="Methyltransf_11"/>
    <property type="match status" value="1"/>
</dbReference>
<dbReference type="InterPro" id="IPR013216">
    <property type="entry name" value="Methyltransf_11"/>
</dbReference>
<keyword evidence="2" id="KW-0808">Transferase</keyword>
<dbReference type="Gene3D" id="3.40.50.150">
    <property type="entry name" value="Vaccinia Virus protein VP39"/>
    <property type="match status" value="1"/>
</dbReference>
<evidence type="ECO:0000313" key="3">
    <source>
        <dbReference type="Proteomes" id="UP000248806"/>
    </source>
</evidence>
<evidence type="ECO:0000313" key="2">
    <source>
        <dbReference type="EMBL" id="PZW19527.1"/>
    </source>
</evidence>
<dbReference type="GO" id="GO:0008757">
    <property type="term" value="F:S-adenosylmethionine-dependent methyltransferase activity"/>
    <property type="evidence" value="ECO:0007669"/>
    <property type="project" value="InterPro"/>
</dbReference>
<dbReference type="AlphaFoldDB" id="A0A326TU93"/>
<dbReference type="RefSeq" id="WP_246046324.1">
    <property type="nucleotide sequence ID" value="NZ_BIFX01000001.1"/>
</dbReference>
<organism evidence="2 3">
    <name type="scientific">Thermosporothrix hazakensis</name>
    <dbReference type="NCBI Taxonomy" id="644383"/>
    <lineage>
        <taxon>Bacteria</taxon>
        <taxon>Bacillati</taxon>
        <taxon>Chloroflexota</taxon>
        <taxon>Ktedonobacteria</taxon>
        <taxon>Ktedonobacterales</taxon>
        <taxon>Thermosporotrichaceae</taxon>
        <taxon>Thermosporothrix</taxon>
    </lineage>
</organism>
<comment type="caution">
    <text evidence="2">The sequence shown here is derived from an EMBL/GenBank/DDBJ whole genome shotgun (WGS) entry which is preliminary data.</text>
</comment>
<sequence length="262" mass="29241">MTERQSPSRRSTVRTSWDPLAEWYDGWSGKDGSLHHRKLAIPTTLELLDPQMNERILDIGAGLGALAPHVAARLAQYVGVDVSVRMVQKARKYHGHVGTFLQGDARHLHRVPGIQSASFEGAVFLLSIQDMNPLADVLRSAAWALRGGGRLIILMIHPCFRVPRQSGWGWQEERALQYRRVDRYLTPLAVPLKEYPGKAQGSSRSFHRPLHEYVNGLADSGFVLDRMKEITSSLAASGAKSKAEARAHQEIPLFLALRARKL</sequence>
<gene>
    <name evidence="2" type="ORF">EI42_06036</name>
</gene>
<proteinExistence type="predicted"/>
<dbReference type="GO" id="GO:0032259">
    <property type="term" value="P:methylation"/>
    <property type="evidence" value="ECO:0007669"/>
    <property type="project" value="UniProtKB-KW"/>
</dbReference>
<evidence type="ECO:0000259" key="1">
    <source>
        <dbReference type="Pfam" id="PF08241"/>
    </source>
</evidence>
<protein>
    <submittedName>
        <fullName evidence="2">Methyltransferase family protein</fullName>
    </submittedName>
</protein>
<name>A0A326TU93_THEHA</name>
<feature type="domain" description="Methyltransferase type 11" evidence="1">
    <location>
        <begin position="57"/>
        <end position="153"/>
    </location>
</feature>
<keyword evidence="2" id="KW-0489">Methyltransferase</keyword>
<dbReference type="PANTHER" id="PTHR43861">
    <property type="entry name" value="TRANS-ACONITATE 2-METHYLTRANSFERASE-RELATED"/>
    <property type="match status" value="1"/>
</dbReference>
<dbReference type="PANTHER" id="PTHR43861:SF1">
    <property type="entry name" value="TRANS-ACONITATE 2-METHYLTRANSFERASE"/>
    <property type="match status" value="1"/>
</dbReference>